<organism evidence="7 8">
    <name type="scientific">Magnetofaba australis IT-1</name>
    <dbReference type="NCBI Taxonomy" id="1434232"/>
    <lineage>
        <taxon>Bacteria</taxon>
        <taxon>Pseudomonadati</taxon>
        <taxon>Pseudomonadota</taxon>
        <taxon>Magnetococcia</taxon>
        <taxon>Magnetococcales</taxon>
        <taxon>Magnetococcaceae</taxon>
        <taxon>Magnetofaba</taxon>
    </lineage>
</organism>
<gene>
    <name evidence="7" type="ORF">MAIT1_04622</name>
</gene>
<dbReference type="InterPro" id="IPR012675">
    <property type="entry name" value="Beta-grasp_dom_sf"/>
</dbReference>
<feature type="domain" description="4Fe-4S ferredoxin-type" evidence="6">
    <location>
        <begin position="145"/>
        <end position="175"/>
    </location>
</feature>
<evidence type="ECO:0000256" key="2">
    <source>
        <dbReference type="ARBA" id="ARBA00023004"/>
    </source>
</evidence>
<accession>A0A1Y2KAB6</accession>
<dbReference type="PROSITE" id="PS51379">
    <property type="entry name" value="4FE4S_FER_2"/>
    <property type="match status" value="2"/>
</dbReference>
<dbReference type="PROSITE" id="PS51085">
    <property type="entry name" value="2FE2S_FER_2"/>
    <property type="match status" value="1"/>
</dbReference>
<dbReference type="InterPro" id="IPR017896">
    <property type="entry name" value="4Fe4S_Fe-S-bd"/>
</dbReference>
<sequence>MNVSSTEDRIVIYYEEAPYEVPAGRTIIAALEEAGIRFVRGVGCRGGVCGACAAFYRIPGDKELKAVLMCQQEVVPDMRVMPLTTFPQNVVDYDLTLDADETPAFKVVNLYPEVNHCIMCRECTRLCPVGIDVMGYVGMIKRGDLKAAAEESFTCVQCQACASRCPAQISQPNAALAARRYYAKHIQAKSDDLVRAVERAHSNEMRKGFQSLRRLDADELRTLYQRREKEPADTPPGVWLPEDRSMIP</sequence>
<dbReference type="GO" id="GO:0051537">
    <property type="term" value="F:2 iron, 2 sulfur cluster binding"/>
    <property type="evidence" value="ECO:0007669"/>
    <property type="project" value="InterPro"/>
</dbReference>
<dbReference type="InterPro" id="IPR006058">
    <property type="entry name" value="2Fe2S_fd_BS"/>
</dbReference>
<reference evidence="7 8" key="1">
    <citation type="journal article" date="2016" name="BMC Genomics">
        <title>Combined genomic and structural analyses of a cultured magnetotactic bacterium reveals its niche adaptation to a dynamic environment.</title>
        <authorList>
            <person name="Araujo A.C."/>
            <person name="Morillo V."/>
            <person name="Cypriano J."/>
            <person name="Teixeira L.C."/>
            <person name="Leao P."/>
            <person name="Lyra S."/>
            <person name="Almeida L.G."/>
            <person name="Bazylinski D.A."/>
            <person name="Vasconcellos A.T."/>
            <person name="Abreu F."/>
            <person name="Lins U."/>
        </authorList>
    </citation>
    <scope>NUCLEOTIDE SEQUENCE [LARGE SCALE GENOMIC DNA]</scope>
    <source>
        <strain evidence="7 8">IT-1</strain>
    </source>
</reference>
<dbReference type="InterPro" id="IPR036010">
    <property type="entry name" value="2Fe-2S_ferredoxin-like_sf"/>
</dbReference>
<keyword evidence="1" id="KW-0479">Metal-binding</keyword>
<evidence type="ECO:0000313" key="8">
    <source>
        <dbReference type="Proteomes" id="UP000194003"/>
    </source>
</evidence>
<evidence type="ECO:0000256" key="3">
    <source>
        <dbReference type="ARBA" id="ARBA00023014"/>
    </source>
</evidence>
<keyword evidence="8" id="KW-1185">Reference proteome</keyword>
<dbReference type="SUPFAM" id="SSF46548">
    <property type="entry name" value="alpha-helical ferredoxin"/>
    <property type="match status" value="1"/>
</dbReference>
<dbReference type="InterPro" id="IPR009051">
    <property type="entry name" value="Helical_ferredxn"/>
</dbReference>
<evidence type="ECO:0000256" key="4">
    <source>
        <dbReference type="SAM" id="MobiDB-lite"/>
    </source>
</evidence>
<proteinExistence type="predicted"/>
<dbReference type="EMBL" id="LVJN01000011">
    <property type="protein sequence ID" value="OSM08465.1"/>
    <property type="molecule type" value="Genomic_DNA"/>
</dbReference>
<dbReference type="Pfam" id="PF13187">
    <property type="entry name" value="Fer4_9"/>
    <property type="match status" value="1"/>
</dbReference>
<dbReference type="STRING" id="1434232.MAIT1_04622"/>
<evidence type="ECO:0000259" key="5">
    <source>
        <dbReference type="PROSITE" id="PS51085"/>
    </source>
</evidence>
<dbReference type="Gene3D" id="1.10.1060.10">
    <property type="entry name" value="Alpha-helical ferredoxin"/>
    <property type="match status" value="1"/>
</dbReference>
<dbReference type="OrthoDB" id="9808559at2"/>
<dbReference type="Proteomes" id="UP000194003">
    <property type="component" value="Unassembled WGS sequence"/>
</dbReference>
<keyword evidence="3" id="KW-0411">Iron-sulfur</keyword>
<dbReference type="AlphaFoldDB" id="A0A1Y2KAB6"/>
<feature type="region of interest" description="Disordered" evidence="4">
    <location>
        <begin position="226"/>
        <end position="248"/>
    </location>
</feature>
<dbReference type="InterPro" id="IPR001041">
    <property type="entry name" value="2Fe-2S_ferredoxin-type"/>
</dbReference>
<feature type="domain" description="4Fe-4S ferredoxin-type" evidence="6">
    <location>
        <begin position="106"/>
        <end position="137"/>
    </location>
</feature>
<feature type="domain" description="2Fe-2S ferredoxin-type" evidence="5">
    <location>
        <begin position="8"/>
        <end position="86"/>
    </location>
</feature>
<evidence type="ECO:0000256" key="1">
    <source>
        <dbReference type="ARBA" id="ARBA00022723"/>
    </source>
</evidence>
<evidence type="ECO:0000313" key="7">
    <source>
        <dbReference type="EMBL" id="OSM08465.1"/>
    </source>
</evidence>
<dbReference type="Pfam" id="PF00111">
    <property type="entry name" value="Fer2"/>
    <property type="match status" value="1"/>
</dbReference>
<dbReference type="PROSITE" id="PS00197">
    <property type="entry name" value="2FE2S_FER_1"/>
    <property type="match status" value="1"/>
</dbReference>
<comment type="caution">
    <text evidence="7">The sequence shown here is derived from an EMBL/GenBank/DDBJ whole genome shotgun (WGS) entry which is preliminary data.</text>
</comment>
<dbReference type="InterPro" id="IPR017900">
    <property type="entry name" value="4Fe4S_Fe_S_CS"/>
</dbReference>
<dbReference type="GO" id="GO:0046872">
    <property type="term" value="F:metal ion binding"/>
    <property type="evidence" value="ECO:0007669"/>
    <property type="project" value="UniProtKB-KW"/>
</dbReference>
<evidence type="ECO:0000259" key="6">
    <source>
        <dbReference type="PROSITE" id="PS51379"/>
    </source>
</evidence>
<keyword evidence="2" id="KW-0408">Iron</keyword>
<dbReference type="Gene3D" id="3.10.20.30">
    <property type="match status" value="1"/>
</dbReference>
<protein>
    <submittedName>
        <fullName evidence="7">Putative ferredoxin</fullName>
    </submittedName>
</protein>
<dbReference type="PROSITE" id="PS00198">
    <property type="entry name" value="4FE4S_FER_1"/>
    <property type="match status" value="1"/>
</dbReference>
<dbReference type="RefSeq" id="WP_085440150.1">
    <property type="nucleotide sequence ID" value="NZ_LVJN01000011.1"/>
</dbReference>
<name>A0A1Y2KAB6_9PROT</name>
<dbReference type="SUPFAM" id="SSF54292">
    <property type="entry name" value="2Fe-2S ferredoxin-like"/>
    <property type="match status" value="1"/>
</dbReference>